<dbReference type="GeneID" id="19267484"/>
<dbReference type="Pfam" id="PF11951">
    <property type="entry name" value="Fungal_trans_2"/>
    <property type="match status" value="1"/>
</dbReference>
<proteinExistence type="predicted"/>
<dbReference type="eggNOG" id="ENOG502RB4F">
    <property type="taxonomic scope" value="Eukaryota"/>
</dbReference>
<dbReference type="PANTHER" id="PTHR47784">
    <property type="entry name" value="STEROL UPTAKE CONTROL PROTEIN 2"/>
    <property type="match status" value="1"/>
</dbReference>
<dbReference type="PANTHER" id="PTHR47784:SF5">
    <property type="entry name" value="STEROL UPTAKE CONTROL PROTEIN 2"/>
    <property type="match status" value="1"/>
</dbReference>
<dbReference type="OrthoDB" id="5295362at2759"/>
<dbReference type="KEGG" id="pfy:PFICI_02471"/>
<evidence type="ECO:0000256" key="2">
    <source>
        <dbReference type="SAM" id="MobiDB-lite"/>
    </source>
</evidence>
<gene>
    <name evidence="3" type="ORF">PFICI_02471</name>
</gene>
<dbReference type="RefSeq" id="XP_007829243.1">
    <property type="nucleotide sequence ID" value="XM_007831052.1"/>
</dbReference>
<dbReference type="OMA" id="PEMACSH"/>
<name>W3XGU5_PESFW</name>
<dbReference type="GO" id="GO:0001228">
    <property type="term" value="F:DNA-binding transcription activator activity, RNA polymerase II-specific"/>
    <property type="evidence" value="ECO:0007669"/>
    <property type="project" value="TreeGrafter"/>
</dbReference>
<dbReference type="AlphaFoldDB" id="W3XGU5"/>
<evidence type="ECO:0000313" key="3">
    <source>
        <dbReference type="EMBL" id="ETS84446.1"/>
    </source>
</evidence>
<dbReference type="HOGENOM" id="CLU_024934_5_2_1"/>
<evidence type="ECO:0000313" key="4">
    <source>
        <dbReference type="Proteomes" id="UP000030651"/>
    </source>
</evidence>
<sequence>MRSRSPPSQSSPWRTYFGPYNGYSSPTTPRTQEISKWMCAMQGTPYQGPEIQAASEQQHSHSATDDPTRPAVDCVPVEAAAAALGSESQTAPRIADRPDRRSSAEWLQSLRLWHHYTTQTCYVLPRSKHHVQVWKTAVLEAAHSHAFLMDGMLAIAASHYAFVYPQHRNEYTLISMEYQTRAIEWFATRLDHMNDDNCDAYFFLACVIFMLSLCSIAQSGSMGVTITCSDIAQSLSLLQGIRGILDYKPIERWPAENTELAILFRNPRTAVETRIESPFSARLDTINPLLDTLPQGLEVMNTRSVCLLALDTLRTTHRACKNVQPDEATVWRWPFTLPPSFLGLISGGQPVALIILAHFAALVRSYEHVTWSSKGWGINVMLVVERALGQEWQAWIEWPKYSLKNEIDIDSMDLDVNT</sequence>
<evidence type="ECO:0000256" key="1">
    <source>
        <dbReference type="ARBA" id="ARBA00023242"/>
    </source>
</evidence>
<evidence type="ECO:0008006" key="5">
    <source>
        <dbReference type="Google" id="ProtNLM"/>
    </source>
</evidence>
<reference evidence="4" key="1">
    <citation type="journal article" date="2015" name="BMC Genomics">
        <title>Genomic and transcriptomic analysis of the endophytic fungus Pestalotiopsis fici reveals its lifestyle and high potential for synthesis of natural products.</title>
        <authorList>
            <person name="Wang X."/>
            <person name="Zhang X."/>
            <person name="Liu L."/>
            <person name="Xiang M."/>
            <person name="Wang W."/>
            <person name="Sun X."/>
            <person name="Che Y."/>
            <person name="Guo L."/>
            <person name="Liu G."/>
            <person name="Guo L."/>
            <person name="Wang C."/>
            <person name="Yin W.B."/>
            <person name="Stadler M."/>
            <person name="Zhang X."/>
            <person name="Liu X."/>
        </authorList>
    </citation>
    <scope>NUCLEOTIDE SEQUENCE [LARGE SCALE GENOMIC DNA]</scope>
    <source>
        <strain evidence="4">W106-1 / CGMCC3.15140</strain>
    </source>
</reference>
<dbReference type="InterPro" id="IPR021858">
    <property type="entry name" value="Fun_TF"/>
</dbReference>
<organism evidence="3 4">
    <name type="scientific">Pestalotiopsis fici (strain W106-1 / CGMCC3.15140)</name>
    <dbReference type="NCBI Taxonomy" id="1229662"/>
    <lineage>
        <taxon>Eukaryota</taxon>
        <taxon>Fungi</taxon>
        <taxon>Dikarya</taxon>
        <taxon>Ascomycota</taxon>
        <taxon>Pezizomycotina</taxon>
        <taxon>Sordariomycetes</taxon>
        <taxon>Xylariomycetidae</taxon>
        <taxon>Amphisphaeriales</taxon>
        <taxon>Sporocadaceae</taxon>
        <taxon>Pestalotiopsis</taxon>
    </lineage>
</organism>
<feature type="compositionally biased region" description="Basic and acidic residues" evidence="2">
    <location>
        <begin position="58"/>
        <end position="68"/>
    </location>
</feature>
<dbReference type="InterPro" id="IPR053157">
    <property type="entry name" value="Sterol_Uptake_Regulator"/>
</dbReference>
<keyword evidence="4" id="KW-1185">Reference proteome</keyword>
<feature type="region of interest" description="Disordered" evidence="2">
    <location>
        <begin position="1"/>
        <end position="29"/>
    </location>
</feature>
<protein>
    <recommendedName>
        <fullName evidence="5">Transcription factor domain-containing protein</fullName>
    </recommendedName>
</protein>
<dbReference type="Proteomes" id="UP000030651">
    <property type="component" value="Unassembled WGS sequence"/>
</dbReference>
<dbReference type="InParanoid" id="W3XGU5"/>
<feature type="region of interest" description="Disordered" evidence="2">
    <location>
        <begin position="47"/>
        <end position="70"/>
    </location>
</feature>
<accession>W3XGU5</accession>
<feature type="compositionally biased region" description="Low complexity" evidence="2">
    <location>
        <begin position="1"/>
        <end position="14"/>
    </location>
</feature>
<keyword evidence="1" id="KW-0539">Nucleus</keyword>
<dbReference type="EMBL" id="KI912110">
    <property type="protein sequence ID" value="ETS84446.1"/>
    <property type="molecule type" value="Genomic_DNA"/>
</dbReference>